<dbReference type="AlphaFoldDB" id="A0A9D4HTL6"/>
<organism evidence="2 3">
    <name type="scientific">Dreissena polymorpha</name>
    <name type="common">Zebra mussel</name>
    <name type="synonym">Mytilus polymorpha</name>
    <dbReference type="NCBI Taxonomy" id="45954"/>
    <lineage>
        <taxon>Eukaryota</taxon>
        <taxon>Metazoa</taxon>
        <taxon>Spiralia</taxon>
        <taxon>Lophotrochozoa</taxon>
        <taxon>Mollusca</taxon>
        <taxon>Bivalvia</taxon>
        <taxon>Autobranchia</taxon>
        <taxon>Heteroconchia</taxon>
        <taxon>Euheterodonta</taxon>
        <taxon>Imparidentia</taxon>
        <taxon>Neoheterodontei</taxon>
        <taxon>Myida</taxon>
        <taxon>Dreissenoidea</taxon>
        <taxon>Dreissenidae</taxon>
        <taxon>Dreissena</taxon>
    </lineage>
</organism>
<comment type="caution">
    <text evidence="2">The sequence shown here is derived from an EMBL/GenBank/DDBJ whole genome shotgun (WGS) entry which is preliminary data.</text>
</comment>
<gene>
    <name evidence="2" type="ORF">DPMN_054976</name>
</gene>
<dbReference type="Proteomes" id="UP000828390">
    <property type="component" value="Unassembled WGS sequence"/>
</dbReference>
<reference evidence="2" key="1">
    <citation type="journal article" date="2019" name="bioRxiv">
        <title>The Genome of the Zebra Mussel, Dreissena polymorpha: A Resource for Invasive Species Research.</title>
        <authorList>
            <person name="McCartney M.A."/>
            <person name="Auch B."/>
            <person name="Kono T."/>
            <person name="Mallez S."/>
            <person name="Zhang Y."/>
            <person name="Obille A."/>
            <person name="Becker A."/>
            <person name="Abrahante J.E."/>
            <person name="Garbe J."/>
            <person name="Badalamenti J.P."/>
            <person name="Herman A."/>
            <person name="Mangelson H."/>
            <person name="Liachko I."/>
            <person name="Sullivan S."/>
            <person name="Sone E.D."/>
            <person name="Koren S."/>
            <person name="Silverstein K.A.T."/>
            <person name="Beckman K.B."/>
            <person name="Gohl D.M."/>
        </authorList>
    </citation>
    <scope>NUCLEOTIDE SEQUENCE</scope>
    <source>
        <strain evidence="2">Duluth1</strain>
        <tissue evidence="2">Whole animal</tissue>
    </source>
</reference>
<keyword evidence="3" id="KW-1185">Reference proteome</keyword>
<reference evidence="2" key="2">
    <citation type="submission" date="2020-11" db="EMBL/GenBank/DDBJ databases">
        <authorList>
            <person name="McCartney M.A."/>
            <person name="Auch B."/>
            <person name="Kono T."/>
            <person name="Mallez S."/>
            <person name="Becker A."/>
            <person name="Gohl D.M."/>
            <person name="Silverstein K.A.T."/>
            <person name="Koren S."/>
            <person name="Bechman K.B."/>
            <person name="Herman A."/>
            <person name="Abrahante J.E."/>
            <person name="Garbe J."/>
        </authorList>
    </citation>
    <scope>NUCLEOTIDE SEQUENCE</scope>
    <source>
        <strain evidence="2">Duluth1</strain>
        <tissue evidence="2">Whole animal</tissue>
    </source>
</reference>
<sequence length="73" mass="7720">MFTNTKHGAISAHSKYVHTSDNASTPFQNAVEKSSHRCSNAEDVMVQGVISTENSVANNVSRLASAVAINEAS</sequence>
<accession>A0A9D4HTL6</accession>
<evidence type="ECO:0000313" key="2">
    <source>
        <dbReference type="EMBL" id="KAH3729013.1"/>
    </source>
</evidence>
<proteinExistence type="predicted"/>
<feature type="compositionally biased region" description="Polar residues" evidence="1">
    <location>
        <begin position="17"/>
        <end position="32"/>
    </location>
</feature>
<evidence type="ECO:0000256" key="1">
    <source>
        <dbReference type="SAM" id="MobiDB-lite"/>
    </source>
</evidence>
<feature type="region of interest" description="Disordered" evidence="1">
    <location>
        <begin position="1"/>
        <end position="34"/>
    </location>
</feature>
<name>A0A9D4HTL6_DREPO</name>
<protein>
    <submittedName>
        <fullName evidence="2">Uncharacterized protein</fullName>
    </submittedName>
</protein>
<dbReference type="EMBL" id="JAIWYP010000012">
    <property type="protein sequence ID" value="KAH3729013.1"/>
    <property type="molecule type" value="Genomic_DNA"/>
</dbReference>
<evidence type="ECO:0000313" key="3">
    <source>
        <dbReference type="Proteomes" id="UP000828390"/>
    </source>
</evidence>